<reference evidence="2 3" key="1">
    <citation type="submission" date="2019-03" db="EMBL/GenBank/DDBJ databases">
        <title>First draft genome of Liparis tanakae, snailfish: a comprehensive survey of snailfish specific genes.</title>
        <authorList>
            <person name="Kim W."/>
            <person name="Song I."/>
            <person name="Jeong J.-H."/>
            <person name="Kim D."/>
            <person name="Kim S."/>
            <person name="Ryu S."/>
            <person name="Song J.Y."/>
            <person name="Lee S.K."/>
        </authorList>
    </citation>
    <scope>NUCLEOTIDE SEQUENCE [LARGE SCALE GENOMIC DNA]</scope>
    <source>
        <tissue evidence="2">Muscle</tissue>
    </source>
</reference>
<dbReference type="Proteomes" id="UP000314294">
    <property type="component" value="Unassembled WGS sequence"/>
</dbReference>
<organism evidence="2 3">
    <name type="scientific">Liparis tanakae</name>
    <name type="common">Tanaka's snailfish</name>
    <dbReference type="NCBI Taxonomy" id="230148"/>
    <lineage>
        <taxon>Eukaryota</taxon>
        <taxon>Metazoa</taxon>
        <taxon>Chordata</taxon>
        <taxon>Craniata</taxon>
        <taxon>Vertebrata</taxon>
        <taxon>Euteleostomi</taxon>
        <taxon>Actinopterygii</taxon>
        <taxon>Neopterygii</taxon>
        <taxon>Teleostei</taxon>
        <taxon>Neoteleostei</taxon>
        <taxon>Acanthomorphata</taxon>
        <taxon>Eupercaria</taxon>
        <taxon>Perciformes</taxon>
        <taxon>Cottioidei</taxon>
        <taxon>Cottales</taxon>
        <taxon>Liparidae</taxon>
        <taxon>Liparis</taxon>
    </lineage>
</organism>
<comment type="caution">
    <text evidence="2">The sequence shown here is derived from an EMBL/GenBank/DDBJ whole genome shotgun (WGS) entry which is preliminary data.</text>
</comment>
<feature type="region of interest" description="Disordered" evidence="1">
    <location>
        <begin position="65"/>
        <end position="101"/>
    </location>
</feature>
<name>A0A4Z2HRG1_9TELE</name>
<evidence type="ECO:0000256" key="1">
    <source>
        <dbReference type="SAM" id="MobiDB-lite"/>
    </source>
</evidence>
<dbReference type="AlphaFoldDB" id="A0A4Z2HRG1"/>
<accession>A0A4Z2HRG1</accession>
<proteinExistence type="predicted"/>
<feature type="region of interest" description="Disordered" evidence="1">
    <location>
        <begin position="1"/>
        <end position="23"/>
    </location>
</feature>
<evidence type="ECO:0000313" key="3">
    <source>
        <dbReference type="Proteomes" id="UP000314294"/>
    </source>
</evidence>
<sequence>MAQRLSGDVAAGRESPATPQAATRYAQFRPSFISTNGENHISCHAAGLRTPYSSPRFLSRLISESTRPGASPAHQNMSLIDGPPARSIDTDLIDGPACHSI</sequence>
<gene>
    <name evidence="2" type="ORF">EYF80_021511</name>
</gene>
<protein>
    <submittedName>
        <fullName evidence="2">Uncharacterized protein</fullName>
    </submittedName>
</protein>
<feature type="compositionally biased region" description="Polar residues" evidence="1">
    <location>
        <begin position="65"/>
        <end position="78"/>
    </location>
</feature>
<dbReference type="EMBL" id="SRLO01000192">
    <property type="protein sequence ID" value="TNN68328.1"/>
    <property type="molecule type" value="Genomic_DNA"/>
</dbReference>
<evidence type="ECO:0000313" key="2">
    <source>
        <dbReference type="EMBL" id="TNN68328.1"/>
    </source>
</evidence>
<keyword evidence="3" id="KW-1185">Reference proteome</keyword>